<dbReference type="eggNOG" id="COG4226">
    <property type="taxonomic scope" value="Bacteria"/>
</dbReference>
<evidence type="ECO:0000256" key="2">
    <source>
        <dbReference type="ARBA" id="ARBA00049988"/>
    </source>
</evidence>
<organism evidence="4 5">
    <name type="scientific">Gordonia soli NBRC 108243</name>
    <dbReference type="NCBI Taxonomy" id="1223545"/>
    <lineage>
        <taxon>Bacteria</taxon>
        <taxon>Bacillati</taxon>
        <taxon>Actinomycetota</taxon>
        <taxon>Actinomycetes</taxon>
        <taxon>Mycobacteriales</taxon>
        <taxon>Gordoniaceae</taxon>
        <taxon>Gordonia</taxon>
    </lineage>
</organism>
<dbReference type="InterPro" id="IPR014795">
    <property type="entry name" value="TacA_1-like"/>
</dbReference>
<comment type="similarity">
    <text evidence="2">Belongs to the TacA antitoxin family.</text>
</comment>
<keyword evidence="1" id="KW-1277">Toxin-antitoxin system</keyword>
<comment type="caution">
    <text evidence="4">The sequence shown here is derived from an EMBL/GenBank/DDBJ whole genome shotgun (WGS) entry which is preliminary data.</text>
</comment>
<dbReference type="RefSeq" id="WP_007618259.1">
    <property type="nucleotide sequence ID" value="NZ_BANX01000007.1"/>
</dbReference>
<evidence type="ECO:0000313" key="4">
    <source>
        <dbReference type="EMBL" id="GAC67269.1"/>
    </source>
</evidence>
<evidence type="ECO:0000313" key="5">
    <source>
        <dbReference type="Proteomes" id="UP000011666"/>
    </source>
</evidence>
<evidence type="ECO:0008006" key="6">
    <source>
        <dbReference type="Google" id="ProtNLM"/>
    </source>
</evidence>
<dbReference type="SUPFAM" id="SSF47598">
    <property type="entry name" value="Ribbon-helix-helix"/>
    <property type="match status" value="1"/>
</dbReference>
<dbReference type="Gene3D" id="1.10.1220.10">
    <property type="entry name" value="Met repressor-like"/>
    <property type="match status" value="1"/>
</dbReference>
<dbReference type="AlphaFoldDB" id="M0QFM8"/>
<dbReference type="InterPro" id="IPR013321">
    <property type="entry name" value="Arc_rbn_hlx_hlx"/>
</dbReference>
<feature type="region of interest" description="Disordered" evidence="3">
    <location>
        <begin position="147"/>
        <end position="175"/>
    </location>
</feature>
<keyword evidence="5" id="KW-1185">Reference proteome</keyword>
<dbReference type="Proteomes" id="UP000011666">
    <property type="component" value="Unassembled WGS sequence"/>
</dbReference>
<feature type="region of interest" description="Disordered" evidence="3">
    <location>
        <begin position="77"/>
        <end position="107"/>
    </location>
</feature>
<reference evidence="4 5" key="1">
    <citation type="submission" date="2013-01" db="EMBL/GenBank/DDBJ databases">
        <title>Whole genome shotgun sequence of Gordonia soli NBRC 108243.</title>
        <authorList>
            <person name="Isaki-Nakamura S."/>
            <person name="Hosoyama A."/>
            <person name="Tsuchikane K."/>
            <person name="Ando Y."/>
            <person name="Baba S."/>
            <person name="Ohji S."/>
            <person name="Hamada M."/>
            <person name="Tamura T."/>
            <person name="Yamazoe A."/>
            <person name="Yamazaki S."/>
            <person name="Fujita N."/>
        </authorList>
    </citation>
    <scope>NUCLEOTIDE SEQUENCE [LARGE SCALE GENOMIC DNA]</scope>
    <source>
        <strain evidence="4 5">NBRC 108243</strain>
    </source>
</reference>
<dbReference type="STRING" id="1223545.GS4_07_00180"/>
<dbReference type="Pfam" id="PF08681">
    <property type="entry name" value="TacA1"/>
    <property type="match status" value="1"/>
</dbReference>
<evidence type="ECO:0000256" key="1">
    <source>
        <dbReference type="ARBA" id="ARBA00022649"/>
    </source>
</evidence>
<protein>
    <recommendedName>
        <fullName evidence="6">Arc-like DNA binding domain-containing protein</fullName>
    </recommendedName>
</protein>
<sequence length="175" mass="18593">MDVSRYVNNLGTEIAALADVGGAESRELVERLTGPIESAIRVTVLDVLSAAADEITRDLAPGSVEVRLRGREPQFVVSLPAAHAAPETDEPRPADPTPDSADLLTGEDGPAARINLRLPEQLKAAIEDAAAAEGRSVNAWLVRAGAAALQRPTAEDTSSTRREHRSSTRLTGWVR</sequence>
<dbReference type="EMBL" id="BANX01000007">
    <property type="protein sequence ID" value="GAC67269.1"/>
    <property type="molecule type" value="Genomic_DNA"/>
</dbReference>
<gene>
    <name evidence="4" type="ORF">GS4_07_00180</name>
</gene>
<name>M0QFM8_9ACTN</name>
<evidence type="ECO:0000256" key="3">
    <source>
        <dbReference type="SAM" id="MobiDB-lite"/>
    </source>
</evidence>
<dbReference type="InterPro" id="IPR010985">
    <property type="entry name" value="Ribbon_hlx_hlx"/>
</dbReference>
<dbReference type="GO" id="GO:0006355">
    <property type="term" value="P:regulation of DNA-templated transcription"/>
    <property type="evidence" value="ECO:0007669"/>
    <property type="project" value="InterPro"/>
</dbReference>
<accession>M0QFM8</accession>
<dbReference type="OrthoDB" id="5193907at2"/>
<proteinExistence type="inferred from homology"/>